<dbReference type="HOGENOM" id="CLU_1842244_0_0_9"/>
<accession>U2RWY7</accession>
<dbReference type="Proteomes" id="UP000016637">
    <property type="component" value="Unassembled WGS sequence"/>
</dbReference>
<organism evidence="2 3">
    <name type="scientific">Gemella bergeri ATCC 700627</name>
    <dbReference type="NCBI Taxonomy" id="1321820"/>
    <lineage>
        <taxon>Bacteria</taxon>
        <taxon>Bacillati</taxon>
        <taxon>Bacillota</taxon>
        <taxon>Bacilli</taxon>
        <taxon>Bacillales</taxon>
        <taxon>Gemellaceae</taxon>
        <taxon>Gemella</taxon>
    </lineage>
</organism>
<name>U2RWY7_9BACL</name>
<feature type="transmembrane region" description="Helical" evidence="1">
    <location>
        <begin position="61"/>
        <end position="80"/>
    </location>
</feature>
<feature type="transmembrane region" description="Helical" evidence="1">
    <location>
        <begin position="87"/>
        <end position="104"/>
    </location>
</feature>
<evidence type="ECO:0000256" key="1">
    <source>
        <dbReference type="SAM" id="Phobius"/>
    </source>
</evidence>
<gene>
    <name evidence="2" type="ORF">HMPREF1983_00902</name>
</gene>
<keyword evidence="1" id="KW-0472">Membrane</keyword>
<dbReference type="PATRIC" id="fig|1321820.3.peg.878"/>
<dbReference type="RefSeq" id="WP_021753558.1">
    <property type="nucleotide sequence ID" value="NZ_KI271872.1"/>
</dbReference>
<comment type="caution">
    <text evidence="2">The sequence shown here is derived from an EMBL/GenBank/DDBJ whole genome shotgun (WGS) entry which is preliminary data.</text>
</comment>
<reference evidence="2 3" key="1">
    <citation type="submission" date="2013-08" db="EMBL/GenBank/DDBJ databases">
        <authorList>
            <person name="Weinstock G."/>
            <person name="Sodergren E."/>
            <person name="Wylie T."/>
            <person name="Fulton L."/>
            <person name="Fulton R."/>
            <person name="Fronick C."/>
            <person name="O'Laughlin M."/>
            <person name="Godfrey J."/>
            <person name="Miner T."/>
            <person name="Herter B."/>
            <person name="Appelbaum E."/>
            <person name="Cordes M."/>
            <person name="Lek S."/>
            <person name="Wollam A."/>
            <person name="Pepin K.H."/>
            <person name="Palsikar V.B."/>
            <person name="Mitreva M."/>
            <person name="Wilson R.K."/>
        </authorList>
    </citation>
    <scope>NUCLEOTIDE SEQUENCE [LARGE SCALE GENOMIC DNA]</scope>
    <source>
        <strain evidence="2 3">ATCC 700627</strain>
    </source>
</reference>
<proteinExistence type="predicted"/>
<evidence type="ECO:0000313" key="3">
    <source>
        <dbReference type="Proteomes" id="UP000016637"/>
    </source>
</evidence>
<dbReference type="AlphaFoldDB" id="U2RWY7"/>
<sequence length="139" mass="16537">MLRKIHFKKFYIFIAILEIILIAALIGWNYFKDRKMGMVRHIMHKNIYKFPKVLTENNIKLMLGVLILFVIIQVILVIVYKKFIFSLVINIILVIGSAYYILTNNVDSEFIYYYIVIFCGGLNTLRFLQFLTLDFKKEI</sequence>
<feature type="transmembrane region" description="Helical" evidence="1">
    <location>
        <begin position="110"/>
        <end position="128"/>
    </location>
</feature>
<keyword evidence="1" id="KW-1133">Transmembrane helix</keyword>
<keyword evidence="1" id="KW-0812">Transmembrane</keyword>
<feature type="transmembrane region" description="Helical" evidence="1">
    <location>
        <begin position="12"/>
        <end position="31"/>
    </location>
</feature>
<evidence type="ECO:0000313" key="2">
    <source>
        <dbReference type="EMBL" id="ERK58068.1"/>
    </source>
</evidence>
<dbReference type="EMBL" id="AWVP01000057">
    <property type="protein sequence ID" value="ERK58068.1"/>
    <property type="molecule type" value="Genomic_DNA"/>
</dbReference>
<protein>
    <submittedName>
        <fullName evidence="2">Uncharacterized protein</fullName>
    </submittedName>
</protein>
<keyword evidence="3" id="KW-1185">Reference proteome</keyword>
<dbReference type="eggNOG" id="ENOG503050V">
    <property type="taxonomic scope" value="Bacteria"/>
</dbReference>